<comment type="similarity">
    <text evidence="7">Belongs to the DEAD box helicase family. DDX52/ROK1 subfamily.</text>
</comment>
<evidence type="ECO:0000256" key="10">
    <source>
        <dbReference type="PROSITE-ProRule" id="PRU00552"/>
    </source>
</evidence>
<evidence type="ECO:0000256" key="5">
    <source>
        <dbReference type="ARBA" id="ARBA00022840"/>
    </source>
</evidence>
<protein>
    <recommendedName>
        <fullName evidence="8">Probable ATP-dependent RNA helicase DDX52</fullName>
        <ecNumber evidence="1">3.6.4.13</ecNumber>
    </recommendedName>
</protein>
<keyword evidence="3" id="KW-0378">Hydrolase</keyword>
<feature type="compositionally biased region" description="Polar residues" evidence="11">
    <location>
        <begin position="475"/>
        <end position="489"/>
    </location>
</feature>
<keyword evidence="16" id="KW-1185">Reference proteome</keyword>
<dbReference type="PANTHER" id="PTHR47959">
    <property type="entry name" value="ATP-DEPENDENT RNA HELICASE RHLE-RELATED"/>
    <property type="match status" value="1"/>
</dbReference>
<feature type="region of interest" description="Disordered" evidence="11">
    <location>
        <begin position="438"/>
        <end position="526"/>
    </location>
</feature>
<dbReference type="InterPro" id="IPR011545">
    <property type="entry name" value="DEAD/DEAH_box_helicase_dom"/>
</dbReference>
<evidence type="ECO:0000256" key="8">
    <source>
        <dbReference type="ARBA" id="ARBA00044533"/>
    </source>
</evidence>
<keyword evidence="4" id="KW-0347">Helicase</keyword>
<keyword evidence="2" id="KW-0547">Nucleotide-binding</keyword>
<dbReference type="GO" id="GO:0016787">
    <property type="term" value="F:hydrolase activity"/>
    <property type="evidence" value="ECO:0007669"/>
    <property type="project" value="UniProtKB-KW"/>
</dbReference>
<dbReference type="Pfam" id="PF00270">
    <property type="entry name" value="DEAD"/>
    <property type="match status" value="1"/>
</dbReference>
<reference evidence="15 16" key="1">
    <citation type="submission" date="2018-04" db="EMBL/GenBank/DDBJ databases">
        <title>The genome of golden apple snail Pomacea canaliculata provides insight into stress tolerance and invasive adaptation.</title>
        <authorList>
            <person name="Liu C."/>
            <person name="Liu B."/>
            <person name="Ren Y."/>
            <person name="Zhang Y."/>
            <person name="Wang H."/>
            <person name="Li S."/>
            <person name="Jiang F."/>
            <person name="Yin L."/>
            <person name="Zhang G."/>
            <person name="Qian W."/>
            <person name="Fan W."/>
        </authorList>
    </citation>
    <scope>NUCLEOTIDE SEQUENCE [LARGE SCALE GENOMIC DNA]</scope>
    <source>
        <strain evidence="15">SZHN2017</strain>
        <tissue evidence="15">Muscle</tissue>
    </source>
</reference>
<dbReference type="SUPFAM" id="SSF52540">
    <property type="entry name" value="P-loop containing nucleoside triphosphate hydrolases"/>
    <property type="match status" value="1"/>
</dbReference>
<keyword evidence="6" id="KW-0694">RNA-binding</keyword>
<evidence type="ECO:0000256" key="4">
    <source>
        <dbReference type="ARBA" id="ARBA00022806"/>
    </source>
</evidence>
<dbReference type="AlphaFoldDB" id="A0A2T7NYV4"/>
<feature type="short sequence motif" description="Q motif" evidence="10">
    <location>
        <begin position="73"/>
        <end position="101"/>
    </location>
</feature>
<dbReference type="EC" id="3.6.4.13" evidence="1"/>
<dbReference type="GO" id="GO:0030490">
    <property type="term" value="P:maturation of SSU-rRNA"/>
    <property type="evidence" value="ECO:0007669"/>
    <property type="project" value="InterPro"/>
</dbReference>
<dbReference type="Proteomes" id="UP000245119">
    <property type="component" value="Linkage Group LG8"/>
</dbReference>
<evidence type="ECO:0000313" key="15">
    <source>
        <dbReference type="EMBL" id="PVD26357.1"/>
    </source>
</evidence>
<feature type="domain" description="DEAD-box RNA helicase Q" evidence="14">
    <location>
        <begin position="73"/>
        <end position="101"/>
    </location>
</feature>
<dbReference type="SMART" id="SM00487">
    <property type="entry name" value="DEXDc"/>
    <property type="match status" value="1"/>
</dbReference>
<evidence type="ECO:0000256" key="1">
    <source>
        <dbReference type="ARBA" id="ARBA00012552"/>
    </source>
</evidence>
<gene>
    <name evidence="15" type="ORF">C0Q70_14029</name>
</gene>
<evidence type="ECO:0000256" key="7">
    <source>
        <dbReference type="ARBA" id="ARBA00024355"/>
    </source>
</evidence>
<feature type="region of interest" description="Disordered" evidence="11">
    <location>
        <begin position="24"/>
        <end position="65"/>
    </location>
</feature>
<name>A0A2T7NYV4_POMCA</name>
<dbReference type="InterPro" id="IPR027417">
    <property type="entry name" value="P-loop_NTPase"/>
</dbReference>
<dbReference type="InterPro" id="IPR014014">
    <property type="entry name" value="RNA_helicase_DEAD_Q_motif"/>
</dbReference>
<dbReference type="PROSITE" id="PS51192">
    <property type="entry name" value="HELICASE_ATP_BIND_1"/>
    <property type="match status" value="1"/>
</dbReference>
<dbReference type="GO" id="GO:0003723">
    <property type="term" value="F:RNA binding"/>
    <property type="evidence" value="ECO:0007669"/>
    <property type="project" value="UniProtKB-KW"/>
</dbReference>
<evidence type="ECO:0000256" key="6">
    <source>
        <dbReference type="ARBA" id="ARBA00022884"/>
    </source>
</evidence>
<dbReference type="CDD" id="cd18787">
    <property type="entry name" value="SF2_C_DEAD"/>
    <property type="match status" value="1"/>
</dbReference>
<organism evidence="15 16">
    <name type="scientific">Pomacea canaliculata</name>
    <name type="common">Golden apple snail</name>
    <dbReference type="NCBI Taxonomy" id="400727"/>
    <lineage>
        <taxon>Eukaryota</taxon>
        <taxon>Metazoa</taxon>
        <taxon>Spiralia</taxon>
        <taxon>Lophotrochozoa</taxon>
        <taxon>Mollusca</taxon>
        <taxon>Gastropoda</taxon>
        <taxon>Caenogastropoda</taxon>
        <taxon>Architaenioglossa</taxon>
        <taxon>Ampullarioidea</taxon>
        <taxon>Ampullariidae</taxon>
        <taxon>Pomacea</taxon>
    </lineage>
</organism>
<evidence type="ECO:0000259" key="14">
    <source>
        <dbReference type="PROSITE" id="PS51195"/>
    </source>
</evidence>
<feature type="compositionally biased region" description="Basic residues" evidence="11">
    <location>
        <begin position="46"/>
        <end position="56"/>
    </location>
</feature>
<evidence type="ECO:0000313" key="16">
    <source>
        <dbReference type="Proteomes" id="UP000245119"/>
    </source>
</evidence>
<feature type="domain" description="Helicase ATP-binding" evidence="12">
    <location>
        <begin position="104"/>
        <end position="283"/>
    </location>
</feature>
<comment type="caution">
    <text evidence="15">The sequence shown here is derived from an EMBL/GenBank/DDBJ whole genome shotgun (WGS) entry which is preliminary data.</text>
</comment>
<dbReference type="GO" id="GO:0005524">
    <property type="term" value="F:ATP binding"/>
    <property type="evidence" value="ECO:0007669"/>
    <property type="project" value="UniProtKB-KW"/>
</dbReference>
<dbReference type="InterPro" id="IPR050079">
    <property type="entry name" value="DEAD_box_RNA_helicase"/>
</dbReference>
<dbReference type="Pfam" id="PF00271">
    <property type="entry name" value="Helicase_C"/>
    <property type="match status" value="1"/>
</dbReference>
<proteinExistence type="inferred from homology"/>
<dbReference type="InterPro" id="IPR001650">
    <property type="entry name" value="Helicase_C-like"/>
</dbReference>
<evidence type="ECO:0000259" key="13">
    <source>
        <dbReference type="PROSITE" id="PS51194"/>
    </source>
</evidence>
<keyword evidence="5" id="KW-0067">ATP-binding</keyword>
<evidence type="ECO:0000256" key="9">
    <source>
        <dbReference type="ARBA" id="ARBA00047984"/>
    </source>
</evidence>
<dbReference type="GO" id="GO:0005829">
    <property type="term" value="C:cytosol"/>
    <property type="evidence" value="ECO:0007669"/>
    <property type="project" value="TreeGrafter"/>
</dbReference>
<dbReference type="SMART" id="SM00490">
    <property type="entry name" value="HELICc"/>
    <property type="match status" value="1"/>
</dbReference>
<evidence type="ECO:0000259" key="12">
    <source>
        <dbReference type="PROSITE" id="PS51192"/>
    </source>
</evidence>
<dbReference type="STRING" id="400727.A0A2T7NYV4"/>
<dbReference type="OrthoDB" id="360161at2759"/>
<dbReference type="PROSITE" id="PS51194">
    <property type="entry name" value="HELICASE_CTER"/>
    <property type="match status" value="1"/>
</dbReference>
<feature type="domain" description="Helicase C-terminal" evidence="13">
    <location>
        <begin position="295"/>
        <end position="439"/>
    </location>
</feature>
<sequence length="526" mass="59402">MDRDIFKTLCAGVVFTKKNFTPATGFLPKEENTKSQPSKADGLDKPKRHKKKKKKNKNAEQRKQEFGNLEDFEQLSSYGVLPRLIENIKKAGFAEPTAIQKEAIPVMMDRREIMACAPTGSGKTAAFLIPVLHYLREPRNNGFRALILAPTRELAKQILDVCKQLSVGIGFRCHYIEKASTATSKFGPKSKKNFDVLVSTPNRLVFMLNQDPPLIDLSNVQWLVIDESDKLFEAEGSQNFRDQLATIYKACSSDKVRHALFSATFAFDLQQWARKTFHNVVEVTVGASESGKRLAIRDIIRKGIEPPVLIFVQSKDRAKELFSELIYDGINVDVIHADKTQLQRDNTVASFEAGHIWVLICTELMGRGIDFKNINLVINYDFPTTAVSYIHRIGRTGRAGRPGRALTFFTEDDLPNLRSIANVMRRAGCPVPAYMLKLGRPSKRERKRTVPVKRKHISTVRHDGTQKSKKRKVDQPNNVNTGESSTLNDKSNETNRRGHQKMKPKKGNKNKKTKISKTPVNENIEA</sequence>
<evidence type="ECO:0000256" key="3">
    <source>
        <dbReference type="ARBA" id="ARBA00022801"/>
    </source>
</evidence>
<comment type="catalytic activity">
    <reaction evidence="9">
        <text>ATP + H2O = ADP + phosphate + H(+)</text>
        <dbReference type="Rhea" id="RHEA:13065"/>
        <dbReference type="ChEBI" id="CHEBI:15377"/>
        <dbReference type="ChEBI" id="CHEBI:15378"/>
        <dbReference type="ChEBI" id="CHEBI:30616"/>
        <dbReference type="ChEBI" id="CHEBI:43474"/>
        <dbReference type="ChEBI" id="CHEBI:456216"/>
        <dbReference type="EC" id="3.6.4.13"/>
    </reaction>
</comment>
<dbReference type="PANTHER" id="PTHR47959:SF15">
    <property type="entry name" value="RNA HELICASE"/>
    <property type="match status" value="1"/>
</dbReference>
<dbReference type="Gene3D" id="3.40.50.300">
    <property type="entry name" value="P-loop containing nucleotide triphosphate hydrolases"/>
    <property type="match status" value="2"/>
</dbReference>
<dbReference type="CDD" id="cd17957">
    <property type="entry name" value="DEADc_DDX52"/>
    <property type="match status" value="1"/>
</dbReference>
<feature type="compositionally biased region" description="Basic residues" evidence="11">
    <location>
        <begin position="497"/>
        <end position="515"/>
    </location>
</feature>
<evidence type="ECO:0000256" key="2">
    <source>
        <dbReference type="ARBA" id="ARBA00022741"/>
    </source>
</evidence>
<feature type="compositionally biased region" description="Basic residues" evidence="11">
    <location>
        <begin position="440"/>
        <end position="459"/>
    </location>
</feature>
<dbReference type="EMBL" id="PZQS01000008">
    <property type="protein sequence ID" value="PVD26357.1"/>
    <property type="molecule type" value="Genomic_DNA"/>
</dbReference>
<dbReference type="InterPro" id="IPR044764">
    <property type="entry name" value="DDX52/Rok1_DEADc"/>
</dbReference>
<dbReference type="InterPro" id="IPR014001">
    <property type="entry name" value="Helicase_ATP-bd"/>
</dbReference>
<dbReference type="PROSITE" id="PS51195">
    <property type="entry name" value="Q_MOTIF"/>
    <property type="match status" value="1"/>
</dbReference>
<dbReference type="GO" id="GO:0003724">
    <property type="term" value="F:RNA helicase activity"/>
    <property type="evidence" value="ECO:0007669"/>
    <property type="project" value="UniProtKB-EC"/>
</dbReference>
<accession>A0A2T7NYV4</accession>
<evidence type="ECO:0000256" key="11">
    <source>
        <dbReference type="SAM" id="MobiDB-lite"/>
    </source>
</evidence>